<dbReference type="PANTHER" id="PTHR31223:SF70">
    <property type="entry name" value="LOG FAMILY PROTEIN YJL055W"/>
    <property type="match status" value="1"/>
</dbReference>
<dbReference type="eggNOG" id="COG1611">
    <property type="taxonomic scope" value="Bacteria"/>
</dbReference>
<sequence>MFPNSGPVMKSICVYCGSNAGKDPAFIAAADRLGEVLALRGIGMVYGGGQVGLMGRIADATLAAGGRVVGVIPEFLALKEIAHMGLSELHVVRSMHARKAKMVKLSQAFIAMPGGIGTMEEMFEVWTWAQLGQHRNPVGLLNVNGYYDELVAFLDKMTDQGFLAPEHRGALIVSDRVTSLLDAFERYRAPNSDVRLKTGQT</sequence>
<accession>Q0AME9</accession>
<dbReference type="GO" id="GO:0009691">
    <property type="term" value="P:cytokinin biosynthetic process"/>
    <property type="evidence" value="ECO:0007669"/>
    <property type="project" value="UniProtKB-UniRule"/>
</dbReference>
<dbReference type="NCBIfam" id="TIGR00730">
    <property type="entry name" value="Rossman fold protein, TIGR00730 family"/>
    <property type="match status" value="1"/>
</dbReference>
<dbReference type="GO" id="GO:0005829">
    <property type="term" value="C:cytosol"/>
    <property type="evidence" value="ECO:0007669"/>
    <property type="project" value="TreeGrafter"/>
</dbReference>
<protein>
    <recommendedName>
        <fullName evidence="3">Cytokinin riboside 5'-monophosphate phosphoribohydrolase</fullName>
        <ecNumber evidence="3">3.2.2.n1</ecNumber>
    </recommendedName>
</protein>
<comment type="similarity">
    <text evidence="2 3">Belongs to the LOG family.</text>
</comment>
<evidence type="ECO:0000256" key="1">
    <source>
        <dbReference type="ARBA" id="ARBA00000274"/>
    </source>
</evidence>
<dbReference type="Proteomes" id="UP000001964">
    <property type="component" value="Chromosome"/>
</dbReference>
<evidence type="ECO:0000256" key="2">
    <source>
        <dbReference type="ARBA" id="ARBA00006763"/>
    </source>
</evidence>
<comment type="catalytic activity">
    <reaction evidence="1">
        <text>AMP + H2O = D-ribose 5-phosphate + adenine</text>
        <dbReference type="Rhea" id="RHEA:20129"/>
        <dbReference type="ChEBI" id="CHEBI:15377"/>
        <dbReference type="ChEBI" id="CHEBI:16708"/>
        <dbReference type="ChEBI" id="CHEBI:78346"/>
        <dbReference type="ChEBI" id="CHEBI:456215"/>
        <dbReference type="EC" id="3.2.2.4"/>
    </reaction>
</comment>
<dbReference type="InterPro" id="IPR031100">
    <property type="entry name" value="LOG_fam"/>
</dbReference>
<gene>
    <name evidence="4" type="ordered locus">Mmar10_2252</name>
</gene>
<dbReference type="KEGG" id="mmr:Mmar10_2252"/>
<dbReference type="HOGENOM" id="CLU_058336_4_2_5"/>
<dbReference type="AlphaFoldDB" id="Q0AME9"/>
<dbReference type="GO" id="GO:0008714">
    <property type="term" value="F:AMP nucleosidase activity"/>
    <property type="evidence" value="ECO:0007669"/>
    <property type="project" value="UniProtKB-EC"/>
</dbReference>
<organism evidence="4 5">
    <name type="scientific">Maricaulis maris (strain MCS10)</name>
    <name type="common">Caulobacter maris</name>
    <dbReference type="NCBI Taxonomy" id="394221"/>
    <lineage>
        <taxon>Bacteria</taxon>
        <taxon>Pseudomonadati</taxon>
        <taxon>Pseudomonadota</taxon>
        <taxon>Alphaproteobacteria</taxon>
        <taxon>Maricaulales</taxon>
        <taxon>Maricaulaceae</taxon>
        <taxon>Maricaulis</taxon>
    </lineage>
</organism>
<proteinExistence type="inferred from homology"/>
<dbReference type="PANTHER" id="PTHR31223">
    <property type="entry name" value="LOG FAMILY PROTEIN YJL055W"/>
    <property type="match status" value="1"/>
</dbReference>
<dbReference type="InterPro" id="IPR005269">
    <property type="entry name" value="LOG"/>
</dbReference>
<keyword evidence="3" id="KW-0203">Cytokinin biosynthesis</keyword>
<dbReference type="SUPFAM" id="SSF102405">
    <property type="entry name" value="MCP/YpsA-like"/>
    <property type="match status" value="1"/>
</dbReference>
<evidence type="ECO:0000313" key="4">
    <source>
        <dbReference type="EMBL" id="ABI66544.1"/>
    </source>
</evidence>
<dbReference type="EMBL" id="CP000449">
    <property type="protein sequence ID" value="ABI66544.1"/>
    <property type="molecule type" value="Genomic_DNA"/>
</dbReference>
<evidence type="ECO:0000313" key="5">
    <source>
        <dbReference type="Proteomes" id="UP000001964"/>
    </source>
</evidence>
<evidence type="ECO:0000256" key="3">
    <source>
        <dbReference type="RuleBase" id="RU363015"/>
    </source>
</evidence>
<dbReference type="EC" id="3.2.2.n1" evidence="3"/>
<dbReference type="Gene3D" id="3.40.50.450">
    <property type="match status" value="1"/>
</dbReference>
<keyword evidence="3" id="KW-0378">Hydrolase</keyword>
<name>Q0AME9_MARMM</name>
<dbReference type="Pfam" id="PF03641">
    <property type="entry name" value="Lysine_decarbox"/>
    <property type="match status" value="1"/>
</dbReference>
<reference evidence="4 5" key="1">
    <citation type="submission" date="2006-08" db="EMBL/GenBank/DDBJ databases">
        <title>Complete sequence of Maricaulis maris MCS10.</title>
        <authorList>
            <consortium name="US DOE Joint Genome Institute"/>
            <person name="Copeland A."/>
            <person name="Lucas S."/>
            <person name="Lapidus A."/>
            <person name="Barry K."/>
            <person name="Detter J.C."/>
            <person name="Glavina del Rio T."/>
            <person name="Hammon N."/>
            <person name="Israni S."/>
            <person name="Dalin E."/>
            <person name="Tice H."/>
            <person name="Pitluck S."/>
            <person name="Saunders E."/>
            <person name="Brettin T."/>
            <person name="Bruce D."/>
            <person name="Han C."/>
            <person name="Tapia R."/>
            <person name="Gilna P."/>
            <person name="Schmutz J."/>
            <person name="Larimer F."/>
            <person name="Land M."/>
            <person name="Hauser L."/>
            <person name="Kyrpides N."/>
            <person name="Mikhailova N."/>
            <person name="Viollier P."/>
            <person name="Stephens C."/>
            <person name="Richardson P."/>
        </authorList>
    </citation>
    <scope>NUCLEOTIDE SEQUENCE [LARGE SCALE GENOMIC DNA]</scope>
    <source>
        <strain evidence="4 5">MCS10</strain>
    </source>
</reference>
<keyword evidence="5" id="KW-1185">Reference proteome</keyword>